<evidence type="ECO:0000256" key="4">
    <source>
        <dbReference type="ARBA" id="ARBA00022763"/>
    </source>
</evidence>
<dbReference type="OrthoDB" id="27512at2157"/>
<keyword evidence="3" id="KW-0547">Nucleotide-binding</keyword>
<evidence type="ECO:0000256" key="12">
    <source>
        <dbReference type="ARBA" id="ARBA00023235"/>
    </source>
</evidence>
<dbReference type="KEGG" id="pis:Pisl_0390"/>
<dbReference type="InterPro" id="IPR014001">
    <property type="entry name" value="Helicase_ATP-bd"/>
</dbReference>
<dbReference type="GO" id="GO:0046872">
    <property type="term" value="F:metal ion binding"/>
    <property type="evidence" value="ECO:0007669"/>
    <property type="project" value="UniProtKB-KW"/>
</dbReference>
<dbReference type="InterPro" id="IPR045028">
    <property type="entry name" value="DinG/Rad3-like"/>
</dbReference>
<evidence type="ECO:0000256" key="7">
    <source>
        <dbReference type="ARBA" id="ARBA00022840"/>
    </source>
</evidence>
<dbReference type="InterPro" id="IPR006554">
    <property type="entry name" value="Helicase-like_DEXD_c2"/>
</dbReference>
<dbReference type="PROSITE" id="PS51193">
    <property type="entry name" value="HELICASE_ATP_BIND_2"/>
    <property type="match status" value="1"/>
</dbReference>
<evidence type="ECO:0000313" key="16">
    <source>
        <dbReference type="Proteomes" id="UP000002595"/>
    </source>
</evidence>
<dbReference type="Pfam" id="PF13307">
    <property type="entry name" value="Helicase_C_2"/>
    <property type="match status" value="1"/>
</dbReference>
<dbReference type="GeneID" id="4616876"/>
<dbReference type="AlphaFoldDB" id="A1RRI6"/>
<dbReference type="GO" id="GO:0003678">
    <property type="term" value="F:DNA helicase activity"/>
    <property type="evidence" value="ECO:0007669"/>
    <property type="project" value="InterPro"/>
</dbReference>
<dbReference type="GO" id="GO:0016818">
    <property type="term" value="F:hydrolase activity, acting on acid anhydrides, in phosphorus-containing anhydrides"/>
    <property type="evidence" value="ECO:0007669"/>
    <property type="project" value="InterPro"/>
</dbReference>
<dbReference type="GO" id="GO:0006281">
    <property type="term" value="P:DNA repair"/>
    <property type="evidence" value="ECO:0007669"/>
    <property type="project" value="UniProtKB-KW"/>
</dbReference>
<keyword evidence="8" id="KW-0408">Iron</keyword>
<evidence type="ECO:0000256" key="3">
    <source>
        <dbReference type="ARBA" id="ARBA00022741"/>
    </source>
</evidence>
<evidence type="ECO:0000259" key="14">
    <source>
        <dbReference type="PROSITE" id="PS51193"/>
    </source>
</evidence>
<evidence type="ECO:0000256" key="2">
    <source>
        <dbReference type="ARBA" id="ARBA00022723"/>
    </source>
</evidence>
<evidence type="ECO:0000256" key="11">
    <source>
        <dbReference type="ARBA" id="ARBA00023204"/>
    </source>
</evidence>
<keyword evidence="7" id="KW-0067">ATP-binding</keyword>
<keyword evidence="12" id="KW-0413">Isomerase</keyword>
<dbReference type="eggNOG" id="arCOG00770">
    <property type="taxonomic scope" value="Archaea"/>
</dbReference>
<dbReference type="SMART" id="SM00491">
    <property type="entry name" value="HELICc2"/>
    <property type="match status" value="1"/>
</dbReference>
<evidence type="ECO:0000256" key="8">
    <source>
        <dbReference type="ARBA" id="ARBA00023004"/>
    </source>
</evidence>
<dbReference type="GO" id="GO:0003677">
    <property type="term" value="F:DNA binding"/>
    <property type="evidence" value="ECO:0007669"/>
    <property type="project" value="UniProtKB-KW"/>
</dbReference>
<dbReference type="Gene3D" id="1.10.275.30">
    <property type="match status" value="1"/>
</dbReference>
<dbReference type="Pfam" id="PF06733">
    <property type="entry name" value="DEAD_2"/>
    <property type="match status" value="1"/>
</dbReference>
<dbReference type="GO" id="GO:0005524">
    <property type="term" value="F:ATP binding"/>
    <property type="evidence" value="ECO:0007669"/>
    <property type="project" value="UniProtKB-KW"/>
</dbReference>
<protein>
    <submittedName>
        <fullName evidence="15">DEAD_2 domain protein</fullName>
    </submittedName>
</protein>
<dbReference type="PANTHER" id="PTHR11472:SF34">
    <property type="entry name" value="REGULATOR OF TELOMERE ELONGATION HELICASE 1"/>
    <property type="match status" value="1"/>
</dbReference>
<evidence type="ECO:0000313" key="15">
    <source>
        <dbReference type="EMBL" id="ABL87568.1"/>
    </source>
</evidence>
<reference evidence="15" key="1">
    <citation type="submission" date="2006-12" db="EMBL/GenBank/DDBJ databases">
        <title>Complete sequence of Pyrobaculum islandicum DSM 4184.</title>
        <authorList>
            <person name="Copeland A."/>
            <person name="Lucas S."/>
            <person name="Lapidus A."/>
            <person name="Barry K."/>
            <person name="Detter J.C."/>
            <person name="Glavina del Rio T."/>
            <person name="Dalin E."/>
            <person name="Tice H."/>
            <person name="Pitluck S."/>
            <person name="Meincke L."/>
            <person name="Brettin T."/>
            <person name="Bruce D."/>
            <person name="Han C."/>
            <person name="Tapia R."/>
            <person name="Gilna P."/>
            <person name="Schmutz J."/>
            <person name="Larimer F."/>
            <person name="Land M."/>
            <person name="Hauser L."/>
            <person name="Kyrpides N."/>
            <person name="Mikhailova N."/>
            <person name="Cozen A.E."/>
            <person name="Fitz-Gibbon S.T."/>
            <person name="House C.H."/>
            <person name="Saltikov C."/>
            <person name="Lowe T."/>
            <person name="Richardson P."/>
        </authorList>
    </citation>
    <scope>NUCLEOTIDE SEQUENCE [LARGE SCALE GENOMIC DNA]</scope>
    <source>
        <strain evidence="15">DSM 4184</strain>
    </source>
</reference>
<dbReference type="EMBL" id="CP000504">
    <property type="protein sequence ID" value="ABL87568.1"/>
    <property type="molecule type" value="Genomic_DNA"/>
</dbReference>
<evidence type="ECO:0000256" key="1">
    <source>
        <dbReference type="ARBA" id="ARBA00022485"/>
    </source>
</evidence>
<dbReference type="InterPro" id="IPR010614">
    <property type="entry name" value="RAD3-like_helicase_DEAD"/>
</dbReference>
<dbReference type="GO" id="GO:0051539">
    <property type="term" value="F:4 iron, 4 sulfur cluster binding"/>
    <property type="evidence" value="ECO:0007669"/>
    <property type="project" value="UniProtKB-KW"/>
</dbReference>
<accession>A1RRI6</accession>
<evidence type="ECO:0000256" key="6">
    <source>
        <dbReference type="ARBA" id="ARBA00022806"/>
    </source>
</evidence>
<keyword evidence="5" id="KW-0378">Hydrolase</keyword>
<keyword evidence="11" id="KW-0234">DNA repair</keyword>
<keyword evidence="10" id="KW-0238">DNA-binding</keyword>
<feature type="domain" description="Helicase ATP-binding" evidence="14">
    <location>
        <begin position="1"/>
        <end position="279"/>
    </location>
</feature>
<dbReference type="RefSeq" id="WP_011762145.1">
    <property type="nucleotide sequence ID" value="NC_008701.1"/>
</dbReference>
<dbReference type="InterPro" id="IPR027417">
    <property type="entry name" value="P-loop_NTPase"/>
</dbReference>
<dbReference type="InterPro" id="IPR014013">
    <property type="entry name" value="Helic_SF1/SF2_ATP-bd_DinG/Rad3"/>
</dbReference>
<dbReference type="SMART" id="SM00488">
    <property type="entry name" value="DEXDc2"/>
    <property type="match status" value="1"/>
</dbReference>
<dbReference type="SUPFAM" id="SSF52540">
    <property type="entry name" value="P-loop containing nucleoside triphosphate hydrolases"/>
    <property type="match status" value="1"/>
</dbReference>
<dbReference type="InterPro" id="IPR006555">
    <property type="entry name" value="ATP-dep_Helicase_C"/>
</dbReference>
<proteinExistence type="predicted"/>
<dbReference type="HOGENOM" id="CLU_006515_9_0_2"/>
<dbReference type="STRING" id="384616.Pisl_0390"/>
<evidence type="ECO:0000256" key="9">
    <source>
        <dbReference type="ARBA" id="ARBA00023014"/>
    </source>
</evidence>
<name>A1RRI6_PYRIL</name>
<keyword evidence="6" id="KW-0347">Helicase</keyword>
<feature type="domain" description="Helicase ATP-binding" evidence="13">
    <location>
        <begin position="21"/>
        <end position="229"/>
    </location>
</feature>
<dbReference type="Gene3D" id="3.40.50.300">
    <property type="entry name" value="P-loop containing nucleotide triphosphate hydrolases"/>
    <property type="match status" value="2"/>
</dbReference>
<keyword evidence="2" id="KW-0479">Metal-binding</keyword>
<keyword evidence="4" id="KW-0227">DNA damage</keyword>
<evidence type="ECO:0000259" key="13">
    <source>
        <dbReference type="PROSITE" id="PS51192"/>
    </source>
</evidence>
<keyword evidence="9" id="KW-0411">Iron-sulfur</keyword>
<dbReference type="PROSITE" id="PS51192">
    <property type="entry name" value="HELICASE_ATP_BIND_1"/>
    <property type="match status" value="1"/>
</dbReference>
<keyword evidence="16" id="KW-1185">Reference proteome</keyword>
<gene>
    <name evidence="15" type="ordered locus">Pisl_0390</name>
</gene>
<sequence>MELFPYEEFRPYQREIYEKTYTTLLTGGTLLINAPTGLGKTAAVISAAAKYILETGGVVHYTVRTRTELEPPVRELANIMRRGVELDYVVIKSRQDMCCYQQLKKLDYLEFLAECNLLKSMDKCVYYPPRDVSIPLKNVSAYIKFLCTAYSCPYEYAKARLNRAKLIISTYYYILGREHIDLKDRAVIIDEAHSIFDAVIHLYTVKVSETDVKSAYREAKKYGFLEEASKIYALLTFIRKMSGVVDLGDLLGIVEDLDLENAIWEIIKKKTDEKINPYTPLILLRELKNALKSRIKYFSEIRGEDATKVLVLQPLDPTSLVKEKLKEAKSVIYISGTLPISLFSTTLGLIKYSHIDISFSEYIPRQNYLSIVDLGVTTKFTERSEDMYVKIAQRIADIINISPGGVLAVFPSYEVLKGVRKYLSISIPHWYEGSQEVDLHNLPDRFFIGAVARGRYAEGVEYVRDGKNLLSTVAVVGVPYPEPSPYLEKRVESLRPRLGEKAWNSVYLYYAIIAVRQAIGRLFRGPGDRGVLIFLDRRYAEPDIWSSLSDILSGSLIVNELGEAKENIIHFFTSVLKVAK</sequence>
<organism evidence="15 16">
    <name type="scientific">Pyrobaculum islandicum (strain DSM 4184 / JCM 9189 / GEO3)</name>
    <dbReference type="NCBI Taxonomy" id="384616"/>
    <lineage>
        <taxon>Archaea</taxon>
        <taxon>Thermoproteota</taxon>
        <taxon>Thermoprotei</taxon>
        <taxon>Thermoproteales</taxon>
        <taxon>Thermoproteaceae</taxon>
        <taxon>Pyrobaculum</taxon>
    </lineage>
</organism>
<dbReference type="Proteomes" id="UP000002595">
    <property type="component" value="Chromosome"/>
</dbReference>
<evidence type="ECO:0000256" key="10">
    <source>
        <dbReference type="ARBA" id="ARBA00023125"/>
    </source>
</evidence>
<evidence type="ECO:0000256" key="5">
    <source>
        <dbReference type="ARBA" id="ARBA00022801"/>
    </source>
</evidence>
<dbReference type="PANTHER" id="PTHR11472">
    <property type="entry name" value="DNA REPAIR DEAD HELICASE RAD3/XP-D SUBFAMILY MEMBER"/>
    <property type="match status" value="1"/>
</dbReference>
<keyword evidence="1" id="KW-0004">4Fe-4S</keyword>